<accession>X1H8Q1</accession>
<name>X1H8Q1_9ZZZZ</name>
<feature type="non-terminal residue" evidence="1">
    <location>
        <position position="1"/>
    </location>
</feature>
<evidence type="ECO:0000313" key="1">
    <source>
        <dbReference type="EMBL" id="GAH65777.1"/>
    </source>
</evidence>
<comment type="caution">
    <text evidence="1">The sequence shown here is derived from an EMBL/GenBank/DDBJ whole genome shotgun (WGS) entry which is preliminary data.</text>
</comment>
<sequence>GIKAVLNAPSAKSNLKKLGMVKPSQKASVAIE</sequence>
<dbReference type="EMBL" id="BARU01028021">
    <property type="protein sequence ID" value="GAH65777.1"/>
    <property type="molecule type" value="Genomic_DNA"/>
</dbReference>
<dbReference type="AlphaFoldDB" id="X1H8Q1"/>
<gene>
    <name evidence="1" type="ORF">S03H2_44778</name>
</gene>
<proteinExistence type="predicted"/>
<organism evidence="1">
    <name type="scientific">marine sediment metagenome</name>
    <dbReference type="NCBI Taxonomy" id="412755"/>
    <lineage>
        <taxon>unclassified sequences</taxon>
        <taxon>metagenomes</taxon>
        <taxon>ecological metagenomes</taxon>
    </lineage>
</organism>
<protein>
    <submittedName>
        <fullName evidence="1">Uncharacterized protein</fullName>
    </submittedName>
</protein>
<reference evidence="1" key="1">
    <citation type="journal article" date="2014" name="Front. Microbiol.">
        <title>High frequency of phylogenetically diverse reductive dehalogenase-homologous genes in deep subseafloor sedimentary metagenomes.</title>
        <authorList>
            <person name="Kawai M."/>
            <person name="Futagami T."/>
            <person name="Toyoda A."/>
            <person name="Takaki Y."/>
            <person name="Nishi S."/>
            <person name="Hori S."/>
            <person name="Arai W."/>
            <person name="Tsubouchi T."/>
            <person name="Morono Y."/>
            <person name="Uchiyama I."/>
            <person name="Ito T."/>
            <person name="Fujiyama A."/>
            <person name="Inagaki F."/>
            <person name="Takami H."/>
        </authorList>
    </citation>
    <scope>NUCLEOTIDE SEQUENCE</scope>
    <source>
        <strain evidence="1">Expedition CK06-06</strain>
    </source>
</reference>